<name>A0ABT9SBL7_9BURK</name>
<dbReference type="InterPro" id="IPR050204">
    <property type="entry name" value="AraC_XylS_family_regulators"/>
</dbReference>
<dbReference type="PANTHER" id="PTHR46796:SF6">
    <property type="entry name" value="ARAC SUBFAMILY"/>
    <property type="match status" value="1"/>
</dbReference>
<evidence type="ECO:0000256" key="3">
    <source>
        <dbReference type="ARBA" id="ARBA00023163"/>
    </source>
</evidence>
<evidence type="ECO:0000313" key="5">
    <source>
        <dbReference type="EMBL" id="MDP9901754.1"/>
    </source>
</evidence>
<evidence type="ECO:0000256" key="2">
    <source>
        <dbReference type="ARBA" id="ARBA00023125"/>
    </source>
</evidence>
<dbReference type="InterPro" id="IPR018060">
    <property type="entry name" value="HTH_AraC"/>
</dbReference>
<comment type="caution">
    <text evidence="5">The sequence shown here is derived from an EMBL/GenBank/DDBJ whole genome shotgun (WGS) entry which is preliminary data.</text>
</comment>
<keyword evidence="3" id="KW-0804">Transcription</keyword>
<evidence type="ECO:0000256" key="1">
    <source>
        <dbReference type="ARBA" id="ARBA00023015"/>
    </source>
</evidence>
<feature type="domain" description="HTH araC/xylS-type" evidence="4">
    <location>
        <begin position="213"/>
        <end position="312"/>
    </location>
</feature>
<dbReference type="Pfam" id="PF14525">
    <property type="entry name" value="AraC_binding_2"/>
    <property type="match status" value="1"/>
</dbReference>
<dbReference type="PRINTS" id="PR00032">
    <property type="entry name" value="HTHARAC"/>
</dbReference>
<accession>A0ABT9SBL7</accession>
<dbReference type="InterPro" id="IPR020449">
    <property type="entry name" value="Tscrpt_reg_AraC-type_HTH"/>
</dbReference>
<evidence type="ECO:0000259" key="4">
    <source>
        <dbReference type="PROSITE" id="PS01124"/>
    </source>
</evidence>
<dbReference type="Proteomes" id="UP001226867">
    <property type="component" value="Unassembled WGS sequence"/>
</dbReference>
<reference evidence="5 6" key="1">
    <citation type="submission" date="2023-07" db="EMBL/GenBank/DDBJ databases">
        <title>Sorghum-associated microbial communities from plants grown in Nebraska, USA.</title>
        <authorList>
            <person name="Schachtman D."/>
        </authorList>
    </citation>
    <scope>NUCLEOTIDE SEQUENCE [LARGE SCALE GENOMIC DNA]</scope>
    <source>
        <strain evidence="5 6">DS1607</strain>
    </source>
</reference>
<protein>
    <submittedName>
        <fullName evidence="5">AraC-like DNA-binding protein</fullName>
    </submittedName>
</protein>
<keyword evidence="1" id="KW-0805">Transcription regulation</keyword>
<keyword evidence="6" id="KW-1185">Reference proteome</keyword>
<dbReference type="PANTHER" id="PTHR46796">
    <property type="entry name" value="HTH-TYPE TRANSCRIPTIONAL ACTIVATOR RHAS-RELATED"/>
    <property type="match status" value="1"/>
</dbReference>
<dbReference type="RefSeq" id="WP_307691527.1">
    <property type="nucleotide sequence ID" value="NZ_JAUSRO010000014.1"/>
</dbReference>
<dbReference type="InterPro" id="IPR035418">
    <property type="entry name" value="AraC-bd_2"/>
</dbReference>
<proteinExistence type="predicted"/>
<evidence type="ECO:0000313" key="6">
    <source>
        <dbReference type="Proteomes" id="UP001226867"/>
    </source>
</evidence>
<dbReference type="Gene3D" id="1.10.10.60">
    <property type="entry name" value="Homeodomain-like"/>
    <property type="match status" value="1"/>
</dbReference>
<dbReference type="SMART" id="SM00342">
    <property type="entry name" value="HTH_ARAC"/>
    <property type="match status" value="1"/>
</dbReference>
<sequence length="316" mass="35710">MQTWTTDAVASHEQFSYWREVLCEAFVSLNPIRIDSEPVFRGSVRSRSFGETTQTMISASAQHNDRRLQEIRRDPVEFCFANFQQQGTCFVRQDGRETLVRPNEFYIVDTTRPYFLAYSSNWQVLSFRIPRHQLGRRVGTLRHATARRIGGSTGLGLVATQFARSLGTLDDSLTVSKQEGLSSALTDLLGLTLGSSTDPSARDDSTIRGALRRTIESYIDDHLTDPLLSPESIAARFNISRRYIYSLFESEPLSVSGFIRARRLEACARELSTTACPAVLDIAMRWGFNDASHFSRLFKQHYGASPRSFAQKSRTQ</sequence>
<dbReference type="SUPFAM" id="SSF46689">
    <property type="entry name" value="Homeodomain-like"/>
    <property type="match status" value="1"/>
</dbReference>
<dbReference type="PROSITE" id="PS01124">
    <property type="entry name" value="HTH_ARAC_FAMILY_2"/>
    <property type="match status" value="1"/>
</dbReference>
<gene>
    <name evidence="5" type="ORF">J2W36_004024</name>
</gene>
<keyword evidence="2" id="KW-0238">DNA-binding</keyword>
<dbReference type="InterPro" id="IPR009057">
    <property type="entry name" value="Homeodomain-like_sf"/>
</dbReference>
<organism evidence="5 6">
    <name type="scientific">Variovorax ginsengisoli</name>
    <dbReference type="NCBI Taxonomy" id="363844"/>
    <lineage>
        <taxon>Bacteria</taxon>
        <taxon>Pseudomonadati</taxon>
        <taxon>Pseudomonadota</taxon>
        <taxon>Betaproteobacteria</taxon>
        <taxon>Burkholderiales</taxon>
        <taxon>Comamonadaceae</taxon>
        <taxon>Variovorax</taxon>
    </lineage>
</organism>
<dbReference type="EMBL" id="JAUSRO010000014">
    <property type="protein sequence ID" value="MDP9901754.1"/>
    <property type="molecule type" value="Genomic_DNA"/>
</dbReference>
<dbReference type="Pfam" id="PF12833">
    <property type="entry name" value="HTH_18"/>
    <property type="match status" value="1"/>
</dbReference>